<name>A0A445M9C3_ENSVE</name>
<dbReference type="Proteomes" id="UP000290560">
    <property type="component" value="Unassembled WGS sequence"/>
</dbReference>
<gene>
    <name evidence="2" type="ORF">BHM03_00001855</name>
</gene>
<sequence>MCGTHSHSCHSEERRPHTCGTLQTESPTRLPCEGERGGENSGGRCRRRDASEGKGFAGFAIDFLMVGVSAAVSKTAASPIQLKTWSRTRCSSPVPPRYLSPIGEESLARSVLLPVRGGTRRRANILHAIAGAGVLAGCNKLQLLIFGKKYGSGCA</sequence>
<reference evidence="2" key="1">
    <citation type="journal article" date="2018" name="Data Brief">
        <title>Genome sequence data from 17 accessions of Ensete ventricosum, a staple food crop for millions in Ethiopia.</title>
        <authorList>
            <person name="Yemataw Z."/>
            <person name="Muzemil S."/>
            <person name="Ambachew D."/>
            <person name="Tripathi L."/>
            <person name="Tesfaye K."/>
            <person name="Chala A."/>
            <person name="Farbos A."/>
            <person name="O'Neill P."/>
            <person name="Moore K."/>
            <person name="Grant M."/>
            <person name="Studholme D.J."/>
        </authorList>
    </citation>
    <scope>NUCLEOTIDE SEQUENCE [LARGE SCALE GENOMIC DNA]</scope>
    <source>
        <tissue evidence="2">Leaf</tissue>
    </source>
</reference>
<organism evidence="2">
    <name type="scientific">Ensete ventricosum</name>
    <name type="common">Abyssinian banana</name>
    <name type="synonym">Musa ensete</name>
    <dbReference type="NCBI Taxonomy" id="4639"/>
    <lineage>
        <taxon>Eukaryota</taxon>
        <taxon>Viridiplantae</taxon>
        <taxon>Streptophyta</taxon>
        <taxon>Embryophyta</taxon>
        <taxon>Tracheophyta</taxon>
        <taxon>Spermatophyta</taxon>
        <taxon>Magnoliopsida</taxon>
        <taxon>Liliopsida</taxon>
        <taxon>Zingiberales</taxon>
        <taxon>Musaceae</taxon>
        <taxon>Ensete</taxon>
    </lineage>
</organism>
<evidence type="ECO:0000313" key="2">
    <source>
        <dbReference type="EMBL" id="RZR70843.1"/>
    </source>
</evidence>
<proteinExistence type="predicted"/>
<dbReference type="AlphaFoldDB" id="A0A445M9C3"/>
<feature type="region of interest" description="Disordered" evidence="1">
    <location>
        <begin position="1"/>
        <end position="49"/>
    </location>
</feature>
<evidence type="ECO:0000256" key="1">
    <source>
        <dbReference type="SAM" id="MobiDB-lite"/>
    </source>
</evidence>
<protein>
    <submittedName>
        <fullName evidence="2">Uncharacterized protein</fullName>
    </submittedName>
</protein>
<accession>A0A445M9C3</accession>
<dbReference type="EMBL" id="KV875465">
    <property type="protein sequence ID" value="RZR70843.1"/>
    <property type="molecule type" value="Genomic_DNA"/>
</dbReference>